<comment type="similarity">
    <text evidence="2 4">Belongs to the bacterial solute-binding protein 3 family.</text>
</comment>
<dbReference type="CDD" id="cd01072">
    <property type="entry name" value="PBP2_SMa0082_like"/>
    <property type="match status" value="1"/>
</dbReference>
<feature type="signal peptide" evidence="5">
    <location>
        <begin position="1"/>
        <end position="28"/>
    </location>
</feature>
<evidence type="ECO:0000256" key="3">
    <source>
        <dbReference type="ARBA" id="ARBA00022729"/>
    </source>
</evidence>
<evidence type="ECO:0000256" key="1">
    <source>
        <dbReference type="ARBA" id="ARBA00004196"/>
    </source>
</evidence>
<proteinExistence type="inferred from homology"/>
<evidence type="ECO:0000313" key="8">
    <source>
        <dbReference type="Proteomes" id="UP001216674"/>
    </source>
</evidence>
<dbReference type="SMART" id="SM00062">
    <property type="entry name" value="PBPb"/>
    <property type="match status" value="1"/>
</dbReference>
<dbReference type="Proteomes" id="UP001216674">
    <property type="component" value="Unassembled WGS sequence"/>
</dbReference>
<keyword evidence="8" id="KW-1185">Reference proteome</keyword>
<dbReference type="PANTHER" id="PTHR35936">
    <property type="entry name" value="MEMBRANE-BOUND LYTIC MUREIN TRANSGLYCOSYLASE F"/>
    <property type="match status" value="1"/>
</dbReference>
<evidence type="ECO:0000256" key="2">
    <source>
        <dbReference type="ARBA" id="ARBA00010333"/>
    </source>
</evidence>
<dbReference type="Gene3D" id="3.40.190.10">
    <property type="entry name" value="Periplasmic binding protein-like II"/>
    <property type="match status" value="2"/>
</dbReference>
<keyword evidence="3 5" id="KW-0732">Signal</keyword>
<evidence type="ECO:0000256" key="4">
    <source>
        <dbReference type="RuleBase" id="RU003744"/>
    </source>
</evidence>
<gene>
    <name evidence="7" type="ORF">P3W85_08920</name>
</gene>
<sequence>MDIQRLLRQLAKPLLALLVVASAASAQAQTVAEIVKKGKVTIGVVTGAPPFGTTDASGKPAGYDVDVANLLGKYLGVPVDIVPLTSPSRIPALEAGKVDFLVATLAPTPERARAIMFSSPYSAFELTIFAPAAAKYARLADLGKKKVGVTRGTTQDSALTRLAVPGMNIVRFEDDATCAQALISNQVDAIALPNTTGNEIMKARGAGKFDAKFAFSVQPNSMAVRKDAFELRQWLNTTISYARLNGELDAIAQKWTGKTLPALPVF</sequence>
<dbReference type="EMBL" id="JARJLM010000158">
    <property type="protein sequence ID" value="MDF3833069.1"/>
    <property type="molecule type" value="Genomic_DNA"/>
</dbReference>
<comment type="caution">
    <text evidence="7">The sequence shown here is derived from an EMBL/GenBank/DDBJ whole genome shotgun (WGS) entry which is preliminary data.</text>
</comment>
<dbReference type="SUPFAM" id="SSF53850">
    <property type="entry name" value="Periplasmic binding protein-like II"/>
    <property type="match status" value="1"/>
</dbReference>
<dbReference type="InterPro" id="IPR018313">
    <property type="entry name" value="SBP_3_CS"/>
</dbReference>
<accession>A0ABT6AKE6</accession>
<dbReference type="InterPro" id="IPR001638">
    <property type="entry name" value="Solute-binding_3/MltF_N"/>
</dbReference>
<reference evidence="7 8" key="1">
    <citation type="submission" date="2023-03" db="EMBL/GenBank/DDBJ databases">
        <title>Draft assemblies of triclosan tolerant bacteria isolated from returned activated sludge.</title>
        <authorList>
            <person name="Van Hamelsveld S."/>
        </authorList>
    </citation>
    <scope>NUCLEOTIDE SEQUENCE [LARGE SCALE GENOMIC DNA]</scope>
    <source>
        <strain evidence="7 8">GW210010_S58</strain>
    </source>
</reference>
<feature type="domain" description="Solute-binding protein family 3/N-terminal" evidence="6">
    <location>
        <begin position="39"/>
        <end position="259"/>
    </location>
</feature>
<dbReference type="RefSeq" id="WP_276264508.1">
    <property type="nucleotide sequence ID" value="NZ_JARJLM010000158.1"/>
</dbReference>
<evidence type="ECO:0000256" key="5">
    <source>
        <dbReference type="SAM" id="SignalP"/>
    </source>
</evidence>
<comment type="subcellular location">
    <subcellularLocation>
        <location evidence="1">Cell envelope</location>
    </subcellularLocation>
</comment>
<organism evidence="7 8">
    <name type="scientific">Cupriavidus basilensis</name>
    <dbReference type="NCBI Taxonomy" id="68895"/>
    <lineage>
        <taxon>Bacteria</taxon>
        <taxon>Pseudomonadati</taxon>
        <taxon>Pseudomonadota</taxon>
        <taxon>Betaproteobacteria</taxon>
        <taxon>Burkholderiales</taxon>
        <taxon>Burkholderiaceae</taxon>
        <taxon>Cupriavidus</taxon>
    </lineage>
</organism>
<feature type="chain" id="PRO_5046862662" evidence="5">
    <location>
        <begin position="29"/>
        <end position="266"/>
    </location>
</feature>
<protein>
    <submittedName>
        <fullName evidence="7">Transporter substrate-binding domain-containing protein</fullName>
    </submittedName>
</protein>
<evidence type="ECO:0000259" key="6">
    <source>
        <dbReference type="SMART" id="SM00062"/>
    </source>
</evidence>
<evidence type="ECO:0000313" key="7">
    <source>
        <dbReference type="EMBL" id="MDF3833069.1"/>
    </source>
</evidence>
<name>A0ABT6AKE6_9BURK</name>
<dbReference type="PROSITE" id="PS01039">
    <property type="entry name" value="SBP_BACTERIAL_3"/>
    <property type="match status" value="1"/>
</dbReference>
<dbReference type="Pfam" id="PF00497">
    <property type="entry name" value="SBP_bac_3"/>
    <property type="match status" value="1"/>
</dbReference>
<dbReference type="PANTHER" id="PTHR35936:SF17">
    <property type="entry name" value="ARGININE-BINDING EXTRACELLULAR PROTEIN ARTP"/>
    <property type="match status" value="1"/>
</dbReference>